<keyword evidence="5" id="KW-1185">Reference proteome</keyword>
<gene>
    <name evidence="6" type="primary">LOC109722799</name>
    <name evidence="3" type="ORF">ACMD2_04977</name>
</gene>
<name>A0A199UQ91_ANACO</name>
<dbReference type="InterPro" id="IPR000225">
    <property type="entry name" value="Armadillo"/>
</dbReference>
<dbReference type="Proteomes" id="UP000092600">
    <property type="component" value="Unassembled WGS sequence"/>
</dbReference>
<dbReference type="OrthoDB" id="7537227at2759"/>
<evidence type="ECO:0000313" key="4">
    <source>
        <dbReference type="Proteomes" id="UP000092600"/>
    </source>
</evidence>
<dbReference type="SMART" id="SM00185">
    <property type="entry name" value="ARM"/>
    <property type="match status" value="5"/>
</dbReference>
<organism evidence="3 4">
    <name type="scientific">Ananas comosus</name>
    <name type="common">Pineapple</name>
    <name type="synonym">Ananas ananas</name>
    <dbReference type="NCBI Taxonomy" id="4615"/>
    <lineage>
        <taxon>Eukaryota</taxon>
        <taxon>Viridiplantae</taxon>
        <taxon>Streptophyta</taxon>
        <taxon>Embryophyta</taxon>
        <taxon>Tracheophyta</taxon>
        <taxon>Spermatophyta</taxon>
        <taxon>Magnoliopsida</taxon>
        <taxon>Liliopsida</taxon>
        <taxon>Poales</taxon>
        <taxon>Bromeliaceae</taxon>
        <taxon>Bromelioideae</taxon>
        <taxon>Ananas</taxon>
    </lineage>
</organism>
<accession>A0A199UQ91</accession>
<evidence type="ECO:0000256" key="1">
    <source>
        <dbReference type="PROSITE-ProRule" id="PRU00259"/>
    </source>
</evidence>
<feature type="repeat" description="ARM" evidence="1">
    <location>
        <begin position="191"/>
        <end position="221"/>
    </location>
</feature>
<feature type="domain" description="DUF7032" evidence="2">
    <location>
        <begin position="24"/>
        <end position="128"/>
    </location>
</feature>
<dbReference type="GeneID" id="109722799"/>
<evidence type="ECO:0000313" key="5">
    <source>
        <dbReference type="Proteomes" id="UP000515123"/>
    </source>
</evidence>
<evidence type="ECO:0000259" key="2">
    <source>
        <dbReference type="Pfam" id="PF23005"/>
    </source>
</evidence>
<dbReference type="PANTHER" id="PTHR46043">
    <property type="entry name" value="ARM REPEAT SUPERFAMILY PROTEIN"/>
    <property type="match status" value="1"/>
</dbReference>
<evidence type="ECO:0000313" key="3">
    <source>
        <dbReference type="EMBL" id="OAY66997.1"/>
    </source>
</evidence>
<dbReference type="STRING" id="4615.A0A199UQ91"/>
<sequence length="566" mass="58444">MKLPGEPDPDLAAAADDGDDEELRRLLSAVSSAAAAARCFRGRWCAVAAAASRLSSAVGDLSNLAANPLASELLRSLRETLALALAIAEQCRSPDPPAGKLRTQSDLAAASDALKQLAADADLLLSSGALAAPAEAAAGASSLGEPVRVEVRGLVTRLQIGSSAARIAALGSLAALLAEDERNVAIAVAEGAVAALVRLLDSGAGGAEARERAAAAIARVSAVESCRHALAAEAPALLAHLVRVLESDGGGGAAREGACIALQTLTLARDGAMAIGSRGGIAALLEICGAGTPSAQAAAAGVLLNLSVIPELHQNFLEENSIPVLIRVFSSGTPLAQENAVACLHNLTAGDEEQSLKITVFKEGALECLRNYLENDRGLDQNLESAIGLLRNLASFRYIAEIISSAGFIPYIVSSLDSAKSSVRGESAKAIAELCAVERARKEMIEAVPLLIRMLESKGGGEEKEAALKALGSLIAFTAYRRLFKKDEKGIVNVVQLLDPLVTNVEKKHAISVLLSVSQSRKARKQMVALGACGFLRGLLATEVEGAKKLIEILGRGKILGVFPRA</sequence>
<protein>
    <submittedName>
        <fullName evidence="6">ARMADILLO BTB ARABIDOPSIS PROTEIN 1</fullName>
    </submittedName>
    <submittedName>
        <fullName evidence="3">U-box domain-containing protein 12</fullName>
    </submittedName>
</protein>
<evidence type="ECO:0000313" key="6">
    <source>
        <dbReference type="RefSeq" id="XP_020106535.1"/>
    </source>
</evidence>
<feature type="repeat" description="ARM" evidence="1">
    <location>
        <begin position="364"/>
        <end position="394"/>
    </location>
</feature>
<dbReference type="Gramene" id="Aco003621.1.mrna1">
    <property type="protein sequence ID" value="Aco003621.1.mrna1.cds1"/>
    <property type="gene ID" value="Aco003621.1.path1"/>
</dbReference>
<dbReference type="PROSITE" id="PS50176">
    <property type="entry name" value="ARM_REPEAT"/>
    <property type="match status" value="2"/>
</dbReference>
<dbReference type="InterPro" id="IPR011989">
    <property type="entry name" value="ARM-like"/>
</dbReference>
<dbReference type="RefSeq" id="XP_020106535.1">
    <property type="nucleotide sequence ID" value="XM_020250946.1"/>
</dbReference>
<dbReference type="Gene3D" id="1.25.10.10">
    <property type="entry name" value="Leucine-rich Repeat Variant"/>
    <property type="match status" value="1"/>
</dbReference>
<dbReference type="AlphaFoldDB" id="A0A199UQ91"/>
<reference evidence="3 4" key="1">
    <citation type="journal article" date="2016" name="DNA Res.">
        <title>The draft genome of MD-2 pineapple using hybrid error correction of long reads.</title>
        <authorList>
            <person name="Redwan R.M."/>
            <person name="Saidin A."/>
            <person name="Kumar S.V."/>
        </authorList>
    </citation>
    <scope>NUCLEOTIDE SEQUENCE [LARGE SCALE GENOMIC DNA]</scope>
    <source>
        <strain evidence="4">cv. MD2</strain>
        <tissue evidence="3">Leaf</tissue>
    </source>
</reference>
<dbReference type="EMBL" id="LSRQ01005777">
    <property type="protein sequence ID" value="OAY66997.1"/>
    <property type="molecule type" value="Genomic_DNA"/>
</dbReference>
<dbReference type="Proteomes" id="UP000515123">
    <property type="component" value="Linkage group 17"/>
</dbReference>
<proteinExistence type="predicted"/>
<dbReference type="InterPro" id="IPR016024">
    <property type="entry name" value="ARM-type_fold"/>
</dbReference>
<dbReference type="SUPFAM" id="SSF48371">
    <property type="entry name" value="ARM repeat"/>
    <property type="match status" value="1"/>
</dbReference>
<dbReference type="InterPro" id="IPR054296">
    <property type="entry name" value="DUF7032"/>
</dbReference>
<reference evidence="6" key="2">
    <citation type="submission" date="2025-04" db="UniProtKB">
        <authorList>
            <consortium name="RefSeq"/>
        </authorList>
    </citation>
    <scope>IDENTIFICATION</scope>
    <source>
        <tissue evidence="6">Leaf</tissue>
    </source>
</reference>
<dbReference type="PANTHER" id="PTHR46043:SF13">
    <property type="entry name" value="ARM REPEAT SUPERFAMILY PROTEIN"/>
    <property type="match status" value="1"/>
</dbReference>
<dbReference type="Pfam" id="PF23005">
    <property type="entry name" value="DUF7032"/>
    <property type="match status" value="1"/>
</dbReference>